<dbReference type="EMBL" id="JAAXYH010000011">
    <property type="protein sequence ID" value="NMH66373.1"/>
    <property type="molecule type" value="Genomic_DNA"/>
</dbReference>
<sequence>MDFRVMVLSLLIWLTPLAAGAMEQMDKLNLLMYQYPTQAMEQINQLEKQLDKPGTPEIERLRLSLLKCFNLLQLGENEAALNLAQLGDAKAKQLKLDRARPYFLTCQADAYTNYNMLKLALPLLDSAVLLAKRYQQPQALVDALRLRGQLDTDTENFTSAIEDLRLALDIYPDIHTQINDWSWPPQAYLYAAMSNLLYASGDLQQAVYYANLGLQSDEAKGKVLQTLLINAAMVTLVNGDTQTSDNLLKQAKALQPEIASPLELAFSYGIIASIDFKRGRLDSAEELIRLSLHTFEAQRKLIATMRAKRLLAQILFAKGKDGAAMELIEQAISQGIELGQYSDLEEFYAIVSQHYAAQANFKLAYAYSLKRYQAKEQADQTLNDARFIQFKARLNQQESLQLVSQPDAGNTLFAFKGFYLALIAATLVLLCVCVWYLIYRKHRHQAGNHGVQESGSMTQELDAMLSGAKRGNTPLSLLLFNTSHVRQVDLSPLQSQMEQRLREQDKLIRYSMDELVIILPHTSAVGAKRVMEQLVDCIQPWQAGFKVNLGLATLQHFDTLASLIKRANISHLGQVKATESPASTPQAQ</sequence>
<dbReference type="InterPro" id="IPR000160">
    <property type="entry name" value="GGDEF_dom"/>
</dbReference>
<proteinExistence type="predicted"/>
<feature type="domain" description="GGDEF" evidence="2">
    <location>
        <begin position="473"/>
        <end position="587"/>
    </location>
</feature>
<dbReference type="Gene3D" id="1.25.40.10">
    <property type="entry name" value="Tetratricopeptide repeat domain"/>
    <property type="match status" value="2"/>
</dbReference>
<dbReference type="SUPFAM" id="SSF48452">
    <property type="entry name" value="TPR-like"/>
    <property type="match status" value="2"/>
</dbReference>
<dbReference type="InterPro" id="IPR011990">
    <property type="entry name" value="TPR-like_helical_dom_sf"/>
</dbReference>
<evidence type="ECO:0000259" key="2">
    <source>
        <dbReference type="PROSITE" id="PS50887"/>
    </source>
</evidence>
<dbReference type="SUPFAM" id="SSF55073">
    <property type="entry name" value="Nucleotide cyclase"/>
    <property type="match status" value="1"/>
</dbReference>
<dbReference type="PROSITE" id="PS50887">
    <property type="entry name" value="GGDEF"/>
    <property type="match status" value="1"/>
</dbReference>
<keyword evidence="1" id="KW-1133">Transmembrane helix</keyword>
<dbReference type="Pfam" id="PF00990">
    <property type="entry name" value="GGDEF"/>
    <property type="match status" value="1"/>
</dbReference>
<dbReference type="AlphaFoldDB" id="A0A972G050"/>
<dbReference type="Gene3D" id="3.30.70.270">
    <property type="match status" value="1"/>
</dbReference>
<keyword evidence="4" id="KW-1185">Reference proteome</keyword>
<organism evidence="3 4">
    <name type="scientific">Shewanella salipaludis</name>
    <dbReference type="NCBI Taxonomy" id="2723052"/>
    <lineage>
        <taxon>Bacteria</taxon>
        <taxon>Pseudomonadati</taxon>
        <taxon>Pseudomonadota</taxon>
        <taxon>Gammaproteobacteria</taxon>
        <taxon>Alteromonadales</taxon>
        <taxon>Shewanellaceae</taxon>
        <taxon>Shewanella</taxon>
    </lineage>
</organism>
<reference evidence="3" key="1">
    <citation type="submission" date="2020-04" db="EMBL/GenBank/DDBJ databases">
        <title>Description of Shewanella salipaludis sp. nov., isolated from a salt marsh.</title>
        <authorList>
            <person name="Park S."/>
            <person name="Yoon J.-H."/>
        </authorList>
    </citation>
    <scope>NUCLEOTIDE SEQUENCE</scope>
    <source>
        <strain evidence="3">SHSM-M6</strain>
    </source>
</reference>
<protein>
    <submittedName>
        <fullName evidence="3">Diguanylate cyclase</fullName>
    </submittedName>
</protein>
<gene>
    <name evidence="3" type="ORF">HC757_14520</name>
</gene>
<dbReference type="InterPro" id="IPR043128">
    <property type="entry name" value="Rev_trsase/Diguanyl_cyclase"/>
</dbReference>
<comment type="caution">
    <text evidence="3">The sequence shown here is derived from an EMBL/GenBank/DDBJ whole genome shotgun (WGS) entry which is preliminary data.</text>
</comment>
<evidence type="ECO:0000256" key="1">
    <source>
        <dbReference type="SAM" id="Phobius"/>
    </source>
</evidence>
<evidence type="ECO:0000313" key="3">
    <source>
        <dbReference type="EMBL" id="NMH66373.1"/>
    </source>
</evidence>
<name>A0A972G050_9GAMM</name>
<feature type="transmembrane region" description="Helical" evidence="1">
    <location>
        <begin position="418"/>
        <end position="439"/>
    </location>
</feature>
<dbReference type="Proteomes" id="UP000737113">
    <property type="component" value="Unassembled WGS sequence"/>
</dbReference>
<keyword evidence="1" id="KW-0472">Membrane</keyword>
<dbReference type="InterPro" id="IPR029787">
    <property type="entry name" value="Nucleotide_cyclase"/>
</dbReference>
<keyword evidence="1" id="KW-0812">Transmembrane</keyword>
<dbReference type="RefSeq" id="WP_169565097.1">
    <property type="nucleotide sequence ID" value="NZ_JAAXYH010000011.1"/>
</dbReference>
<accession>A0A972G050</accession>
<evidence type="ECO:0000313" key="4">
    <source>
        <dbReference type="Proteomes" id="UP000737113"/>
    </source>
</evidence>